<protein>
    <submittedName>
        <fullName evidence="3">Beta-Ig-H3/fasciclin</fullName>
    </submittedName>
</protein>
<evidence type="ECO:0000313" key="3">
    <source>
        <dbReference type="EMBL" id="ACL47517.1"/>
    </source>
</evidence>
<dbReference type="Pfam" id="PF02469">
    <property type="entry name" value="Fasciclin"/>
    <property type="match status" value="1"/>
</dbReference>
<dbReference type="PANTHER" id="PTHR10900">
    <property type="entry name" value="PERIOSTIN-RELATED"/>
    <property type="match status" value="1"/>
</dbReference>
<evidence type="ECO:0000259" key="2">
    <source>
        <dbReference type="PROSITE" id="PS50213"/>
    </source>
</evidence>
<dbReference type="STRING" id="395961.Cyan7425_5225"/>
<dbReference type="InterPro" id="IPR050904">
    <property type="entry name" value="Adhesion/Biosynth-related"/>
</dbReference>
<dbReference type="KEGG" id="cyn:Cyan7425_5225"/>
<dbReference type="PROSITE" id="PS50213">
    <property type="entry name" value="FAS1"/>
    <property type="match status" value="1"/>
</dbReference>
<organism evidence="3">
    <name type="scientific">Cyanothece sp. (strain PCC 7425 / ATCC 29141)</name>
    <dbReference type="NCBI Taxonomy" id="395961"/>
    <lineage>
        <taxon>Bacteria</taxon>
        <taxon>Bacillati</taxon>
        <taxon>Cyanobacteriota</taxon>
        <taxon>Cyanophyceae</taxon>
        <taxon>Gomontiellales</taxon>
        <taxon>Cyanothecaceae</taxon>
        <taxon>Cyanothece</taxon>
    </lineage>
</organism>
<dbReference type="InterPro" id="IPR000782">
    <property type="entry name" value="FAS1_domain"/>
</dbReference>
<evidence type="ECO:0000256" key="1">
    <source>
        <dbReference type="SAM" id="SignalP"/>
    </source>
</evidence>
<dbReference type="OrthoDB" id="9800666at2"/>
<reference evidence="3" key="1">
    <citation type="submission" date="2009-01" db="EMBL/GenBank/DDBJ databases">
        <title>Complete sequence of chromosome Cyanothece sp. PCC 7425.</title>
        <authorList>
            <consortium name="US DOE Joint Genome Institute"/>
            <person name="Lucas S."/>
            <person name="Copeland A."/>
            <person name="Lapidus A."/>
            <person name="Glavina del Rio T."/>
            <person name="Dalin E."/>
            <person name="Tice H."/>
            <person name="Bruce D."/>
            <person name="Goodwin L."/>
            <person name="Pitluck S."/>
            <person name="Sims D."/>
            <person name="Meineke L."/>
            <person name="Brettin T."/>
            <person name="Detter J.C."/>
            <person name="Han C."/>
            <person name="Larimer F."/>
            <person name="Land M."/>
            <person name="Hauser L."/>
            <person name="Kyrpides N."/>
            <person name="Ovchinnikova G."/>
            <person name="Liberton M."/>
            <person name="Stoeckel J."/>
            <person name="Banerjee A."/>
            <person name="Singh A."/>
            <person name="Page L."/>
            <person name="Sato H."/>
            <person name="Zhao L."/>
            <person name="Sherman L."/>
            <person name="Pakrasi H."/>
            <person name="Richardson P."/>
        </authorList>
    </citation>
    <scope>NUCLEOTIDE SEQUENCE</scope>
    <source>
        <strain evidence="3">PCC 7425</strain>
    </source>
</reference>
<dbReference type="SMART" id="SM00554">
    <property type="entry name" value="FAS1"/>
    <property type="match status" value="1"/>
</dbReference>
<dbReference type="FunFam" id="2.30.180.10:FF:000032">
    <property type="entry name" value="Fasciclin domain-containing protein, putative"/>
    <property type="match status" value="1"/>
</dbReference>
<dbReference type="eggNOG" id="COG2335">
    <property type="taxonomic scope" value="Bacteria"/>
</dbReference>
<keyword evidence="1" id="KW-0732">Signal</keyword>
<feature type="domain" description="FAS1" evidence="2">
    <location>
        <begin position="53"/>
        <end position="184"/>
    </location>
</feature>
<gene>
    <name evidence="3" type="ordered locus">Cyan7425_5225</name>
</gene>
<dbReference type="HOGENOM" id="CLU_031281_4_0_3"/>
<dbReference type="GO" id="GO:0005615">
    <property type="term" value="C:extracellular space"/>
    <property type="evidence" value="ECO:0007669"/>
    <property type="project" value="TreeGrafter"/>
</dbReference>
<dbReference type="PANTHER" id="PTHR10900:SF77">
    <property type="entry name" value="FI19380P1"/>
    <property type="match status" value="1"/>
</dbReference>
<dbReference type="Gene3D" id="2.30.180.10">
    <property type="entry name" value="FAS1 domain"/>
    <property type="match status" value="1"/>
</dbReference>
<dbReference type="SUPFAM" id="SSF82153">
    <property type="entry name" value="FAS1 domain"/>
    <property type="match status" value="1"/>
</dbReference>
<dbReference type="AlphaFoldDB" id="B8HQC0"/>
<dbReference type="EMBL" id="CP001344">
    <property type="protein sequence ID" value="ACL47517.1"/>
    <property type="molecule type" value="Genomic_DNA"/>
</dbReference>
<sequence>MQNSPSQRRLLLLLGSLTGCGLLVGLPAIAQTNTNPVETQPAVPPAATAEQSASNLLQAASRQGQFKTLAKLVQAAELDNALQTQGGKFTIFAPTDAAFAELPADTLEKLQRPENRAMLRQILGYHVVPQELPANQLKTGSLDSLAGGLAVRVEGTSVIVNDASVTQPDIKASNGVIHGINKVLLPANMTTSAK</sequence>
<dbReference type="InterPro" id="IPR036378">
    <property type="entry name" value="FAS1_dom_sf"/>
</dbReference>
<feature type="signal peptide" evidence="1">
    <location>
        <begin position="1"/>
        <end position="30"/>
    </location>
</feature>
<accession>B8HQC0</accession>
<feature type="chain" id="PRO_5002873634" evidence="1">
    <location>
        <begin position="31"/>
        <end position="194"/>
    </location>
</feature>
<proteinExistence type="predicted"/>
<name>B8HQC0_CYAP4</name>